<dbReference type="RefSeq" id="WP_149566648.1">
    <property type="nucleotide sequence ID" value="NZ_CP035807.1"/>
</dbReference>
<dbReference type="PANTHER" id="PTHR30469:SF15">
    <property type="entry name" value="HLYD FAMILY OF SECRETION PROTEINS"/>
    <property type="match status" value="1"/>
</dbReference>
<accession>A0A5C1Q910</accession>
<dbReference type="Gene3D" id="2.40.50.100">
    <property type="match status" value="1"/>
</dbReference>
<dbReference type="Gene3D" id="2.40.420.20">
    <property type="match status" value="1"/>
</dbReference>
<organism evidence="3 4">
    <name type="scientific">Thiospirochaeta perfilievii</name>
    <dbReference type="NCBI Taxonomy" id="252967"/>
    <lineage>
        <taxon>Bacteria</taxon>
        <taxon>Pseudomonadati</taxon>
        <taxon>Spirochaetota</taxon>
        <taxon>Spirochaetia</taxon>
        <taxon>Spirochaetales</taxon>
        <taxon>Spirochaetaceae</taxon>
        <taxon>Thiospirochaeta</taxon>
    </lineage>
</organism>
<protein>
    <submittedName>
        <fullName evidence="3">Efflux RND transporter periplasmic adaptor subunit</fullName>
    </submittedName>
</protein>
<keyword evidence="4" id="KW-1185">Reference proteome</keyword>
<evidence type="ECO:0000256" key="1">
    <source>
        <dbReference type="ARBA" id="ARBA00009477"/>
    </source>
</evidence>
<dbReference type="KEGG" id="sper:EW093_01275"/>
<reference evidence="3 4" key="1">
    <citation type="submission" date="2019-02" db="EMBL/GenBank/DDBJ databases">
        <authorList>
            <person name="Fomenkov A."/>
            <person name="Dubinina G."/>
            <person name="Grabovich M."/>
            <person name="Vincze T."/>
            <person name="Roberts R.J."/>
        </authorList>
    </citation>
    <scope>NUCLEOTIDE SEQUENCE [LARGE SCALE GENOMIC DNA]</scope>
    <source>
        <strain evidence="3 4">P</strain>
    </source>
</reference>
<evidence type="ECO:0000259" key="2">
    <source>
        <dbReference type="Pfam" id="PF25954"/>
    </source>
</evidence>
<dbReference type="Proteomes" id="UP000323824">
    <property type="component" value="Chromosome"/>
</dbReference>
<dbReference type="GO" id="GO:1990281">
    <property type="term" value="C:efflux pump complex"/>
    <property type="evidence" value="ECO:0007669"/>
    <property type="project" value="TreeGrafter"/>
</dbReference>
<dbReference type="NCBIfam" id="TIGR01730">
    <property type="entry name" value="RND_mfp"/>
    <property type="match status" value="1"/>
</dbReference>
<gene>
    <name evidence="3" type="ORF">EW093_01275</name>
</gene>
<sequence>MKITKRLSTSLIIILLFIGCTKTIDSEDLDNNKITMDLTTPPPGSNATQEKWDSFDNQKRQDSWNKYILENTPGDNVAAIEDIDETPVRGSGGGAGGSSTVAVIVGELTKAPINVNYYGLGELIAGEEIKVNLSSSGTVQGLYVTEGDFVEVGDLLYSLDSSDVIKDIERSSDKWDNELELAGIKLSEVQEIYETNSSLFAKELISKSEFDKAKQALKESELNFEKIKLAKTSEIENLQKSLETTLAISPSRGYISDITFNKNEFITSSDFIEIINIEKVEAIIQVPENIITRVKLGLNVVAKKASANDYILNGVITSIGFKSNSNRTYSITAEFDNPNQKLLPGMLMETEIELLQLTSNFIVPKASIITEGENHFIYLIENSIAKKVPVELGRSRDSLIQINGKISSGDIFVLVGQTYLQKDSAVNIIEKKTYLPESKTF</sequence>
<dbReference type="PROSITE" id="PS51257">
    <property type="entry name" value="PROKAR_LIPOPROTEIN"/>
    <property type="match status" value="1"/>
</dbReference>
<dbReference type="Gene3D" id="2.40.30.170">
    <property type="match status" value="1"/>
</dbReference>
<dbReference type="EMBL" id="CP035807">
    <property type="protein sequence ID" value="QEN03389.1"/>
    <property type="molecule type" value="Genomic_DNA"/>
</dbReference>
<dbReference type="GO" id="GO:0015562">
    <property type="term" value="F:efflux transmembrane transporter activity"/>
    <property type="evidence" value="ECO:0007669"/>
    <property type="project" value="TreeGrafter"/>
</dbReference>
<comment type="similarity">
    <text evidence="1">Belongs to the membrane fusion protein (MFP) (TC 8.A.1) family.</text>
</comment>
<reference evidence="3 4" key="2">
    <citation type="submission" date="2019-09" db="EMBL/GenBank/DDBJ databases">
        <title>Complete Genome Sequence and Methylome Analysis of free living Spirochaetas.</title>
        <authorList>
            <person name="Leshcheva N."/>
            <person name="Mikheeva N."/>
        </authorList>
    </citation>
    <scope>NUCLEOTIDE SEQUENCE [LARGE SCALE GENOMIC DNA]</scope>
    <source>
        <strain evidence="3 4">P</strain>
    </source>
</reference>
<dbReference type="InterPro" id="IPR058792">
    <property type="entry name" value="Beta-barrel_RND_2"/>
</dbReference>
<name>A0A5C1Q910_9SPIO</name>
<proteinExistence type="inferred from homology"/>
<dbReference type="Pfam" id="PF25954">
    <property type="entry name" value="Beta-barrel_RND_2"/>
    <property type="match status" value="1"/>
</dbReference>
<dbReference type="InterPro" id="IPR006143">
    <property type="entry name" value="RND_pump_MFP"/>
</dbReference>
<dbReference type="OrthoDB" id="320389at2"/>
<dbReference type="SUPFAM" id="SSF111369">
    <property type="entry name" value="HlyD-like secretion proteins"/>
    <property type="match status" value="1"/>
</dbReference>
<dbReference type="Gene3D" id="1.10.287.470">
    <property type="entry name" value="Helix hairpin bin"/>
    <property type="match status" value="1"/>
</dbReference>
<dbReference type="PANTHER" id="PTHR30469">
    <property type="entry name" value="MULTIDRUG RESISTANCE PROTEIN MDTA"/>
    <property type="match status" value="1"/>
</dbReference>
<feature type="domain" description="CusB-like beta-barrel" evidence="2">
    <location>
        <begin position="284"/>
        <end position="352"/>
    </location>
</feature>
<dbReference type="AlphaFoldDB" id="A0A5C1Q910"/>
<evidence type="ECO:0000313" key="4">
    <source>
        <dbReference type="Proteomes" id="UP000323824"/>
    </source>
</evidence>
<evidence type="ECO:0000313" key="3">
    <source>
        <dbReference type="EMBL" id="QEN03389.1"/>
    </source>
</evidence>